<dbReference type="InterPro" id="IPR041249">
    <property type="entry name" value="HEPN_DZIP3"/>
</dbReference>
<dbReference type="OrthoDB" id="5978325at2759"/>
<keyword evidence="1" id="KW-0677">Repeat</keyword>
<gene>
    <name evidence="4" type="ORF">PACLA_8A012773</name>
</gene>
<organism evidence="4 5">
    <name type="scientific">Paramuricea clavata</name>
    <name type="common">Red gorgonian</name>
    <name type="synonym">Violescent sea-whip</name>
    <dbReference type="NCBI Taxonomy" id="317549"/>
    <lineage>
        <taxon>Eukaryota</taxon>
        <taxon>Metazoa</taxon>
        <taxon>Cnidaria</taxon>
        <taxon>Anthozoa</taxon>
        <taxon>Octocorallia</taxon>
        <taxon>Malacalcyonacea</taxon>
        <taxon>Plexauridae</taxon>
        <taxon>Paramuricea</taxon>
    </lineage>
</organism>
<dbReference type="PANTHER" id="PTHR10039:SF14">
    <property type="entry name" value="NACHT DOMAIN-CONTAINING PROTEIN"/>
    <property type="match status" value="1"/>
</dbReference>
<dbReference type="InterPro" id="IPR056884">
    <property type="entry name" value="NPHP3-like_N"/>
</dbReference>
<evidence type="ECO:0000259" key="3">
    <source>
        <dbReference type="Pfam" id="PF24883"/>
    </source>
</evidence>
<feature type="domain" description="Nephrocystin 3-like N-terminal" evidence="3">
    <location>
        <begin position="232"/>
        <end position="380"/>
    </location>
</feature>
<proteinExistence type="predicted"/>
<dbReference type="Gene3D" id="3.40.50.300">
    <property type="entry name" value="P-loop containing nucleotide triphosphate hydrolases"/>
    <property type="match status" value="1"/>
</dbReference>
<dbReference type="Pfam" id="PF18738">
    <property type="entry name" value="HEPN_DZIP3"/>
    <property type="match status" value="1"/>
</dbReference>
<dbReference type="AlphaFoldDB" id="A0A6S7L7S7"/>
<protein>
    <submittedName>
        <fullName evidence="4">Uncharacterized protein</fullName>
    </submittedName>
</protein>
<name>A0A6S7L7S7_PARCT</name>
<dbReference type="EMBL" id="CACRXK020015536">
    <property type="protein sequence ID" value="CAB4028529.1"/>
    <property type="molecule type" value="Genomic_DNA"/>
</dbReference>
<keyword evidence="5" id="KW-1185">Reference proteome</keyword>
<accession>A0A6S7L7S7</accession>
<dbReference type="Proteomes" id="UP001152795">
    <property type="component" value="Unassembled WGS sequence"/>
</dbReference>
<evidence type="ECO:0000256" key="1">
    <source>
        <dbReference type="ARBA" id="ARBA00022737"/>
    </source>
</evidence>
<feature type="domain" description="DZIP3-like HEPN" evidence="2">
    <location>
        <begin position="47"/>
        <end position="133"/>
    </location>
</feature>
<feature type="non-terminal residue" evidence="4">
    <location>
        <position position="1"/>
    </location>
</feature>
<sequence length="388" mass="43759">ISTNPISCSVMTSVDLQEKANFTRLSKLLVDKGTEALRNTLDVKYPPANLPAVLNTNRISLLKLKPRVINDSQWDLLFPPSGNPPDSKTFDITLHTVLLRNVCGLPSPATGWNTMPPDADRSPQANIQKITQALVELNIPQKDVDDLKICPLGPEEEIYLEALKIRKSQEEECIAMLEVLSNDVKSVESSINRLEQITEETRDEKDEDILRKLAKHNFKSKIRGKVKLFMPGTRKWLLKQVNEWFDENKHDSRILLLTAGPGFGKSVFAVKVCDDFEKKGKLAASHFCDFSDSNLRNPMIMLQSLASQMCDTVVGFKEKLLDQLKRPHQIQNLKDAFGIYLQNPLDELEREESILVVIDGLDESAADDKNEIVNLIANYFPDLPRPSV</sequence>
<dbReference type="Pfam" id="PF24883">
    <property type="entry name" value="NPHP3_N"/>
    <property type="match status" value="1"/>
</dbReference>
<evidence type="ECO:0000259" key="2">
    <source>
        <dbReference type="Pfam" id="PF18738"/>
    </source>
</evidence>
<evidence type="ECO:0000313" key="5">
    <source>
        <dbReference type="Proteomes" id="UP001152795"/>
    </source>
</evidence>
<dbReference type="SUPFAM" id="SSF52540">
    <property type="entry name" value="P-loop containing nucleoside triphosphate hydrolases"/>
    <property type="match status" value="1"/>
</dbReference>
<evidence type="ECO:0000313" key="4">
    <source>
        <dbReference type="EMBL" id="CAB4028529.1"/>
    </source>
</evidence>
<reference evidence="4" key="1">
    <citation type="submission" date="2020-04" db="EMBL/GenBank/DDBJ databases">
        <authorList>
            <person name="Alioto T."/>
            <person name="Alioto T."/>
            <person name="Gomez Garrido J."/>
        </authorList>
    </citation>
    <scope>NUCLEOTIDE SEQUENCE</scope>
    <source>
        <strain evidence="4">A484AB</strain>
    </source>
</reference>
<dbReference type="InterPro" id="IPR027417">
    <property type="entry name" value="P-loop_NTPase"/>
</dbReference>
<comment type="caution">
    <text evidence="4">The sequence shown here is derived from an EMBL/GenBank/DDBJ whole genome shotgun (WGS) entry which is preliminary data.</text>
</comment>
<dbReference type="PANTHER" id="PTHR10039">
    <property type="entry name" value="AMELOGENIN"/>
    <property type="match status" value="1"/>
</dbReference>